<evidence type="ECO:0000313" key="3">
    <source>
        <dbReference type="Proteomes" id="UP000499080"/>
    </source>
</evidence>
<gene>
    <name evidence="2" type="ORF">AVEN_5574_1</name>
</gene>
<evidence type="ECO:0000313" key="2">
    <source>
        <dbReference type="EMBL" id="GBN52596.1"/>
    </source>
</evidence>
<sequence>MKTGERRKNHNKTWAPLTLATPLSFPLFPPNRRHCGYENLPVQMSLNSHSDPSLLAIHFTDKISLTFTSKTLPSVVRDRGQLISSCGDPPQKQPASSVSSRDQRQTYSIR</sequence>
<name>A0A4Y2PR89_ARAVE</name>
<evidence type="ECO:0000256" key="1">
    <source>
        <dbReference type="SAM" id="MobiDB-lite"/>
    </source>
</evidence>
<accession>A0A4Y2PR89</accession>
<protein>
    <submittedName>
        <fullName evidence="2">Uncharacterized protein</fullName>
    </submittedName>
</protein>
<proteinExistence type="predicted"/>
<feature type="compositionally biased region" description="Polar residues" evidence="1">
    <location>
        <begin position="93"/>
        <end position="110"/>
    </location>
</feature>
<dbReference type="Proteomes" id="UP000499080">
    <property type="component" value="Unassembled WGS sequence"/>
</dbReference>
<dbReference type="EMBL" id="BGPR01011710">
    <property type="protein sequence ID" value="GBN52596.1"/>
    <property type="molecule type" value="Genomic_DNA"/>
</dbReference>
<organism evidence="2 3">
    <name type="scientific">Araneus ventricosus</name>
    <name type="common">Orbweaver spider</name>
    <name type="synonym">Epeira ventricosa</name>
    <dbReference type="NCBI Taxonomy" id="182803"/>
    <lineage>
        <taxon>Eukaryota</taxon>
        <taxon>Metazoa</taxon>
        <taxon>Ecdysozoa</taxon>
        <taxon>Arthropoda</taxon>
        <taxon>Chelicerata</taxon>
        <taxon>Arachnida</taxon>
        <taxon>Araneae</taxon>
        <taxon>Araneomorphae</taxon>
        <taxon>Entelegynae</taxon>
        <taxon>Araneoidea</taxon>
        <taxon>Araneidae</taxon>
        <taxon>Araneus</taxon>
    </lineage>
</organism>
<reference evidence="2 3" key="1">
    <citation type="journal article" date="2019" name="Sci. Rep.">
        <title>Orb-weaving spider Araneus ventricosus genome elucidates the spidroin gene catalogue.</title>
        <authorList>
            <person name="Kono N."/>
            <person name="Nakamura H."/>
            <person name="Ohtoshi R."/>
            <person name="Moran D.A.P."/>
            <person name="Shinohara A."/>
            <person name="Yoshida Y."/>
            <person name="Fujiwara M."/>
            <person name="Mori M."/>
            <person name="Tomita M."/>
            <person name="Arakawa K."/>
        </authorList>
    </citation>
    <scope>NUCLEOTIDE SEQUENCE [LARGE SCALE GENOMIC DNA]</scope>
</reference>
<dbReference type="AlphaFoldDB" id="A0A4Y2PR89"/>
<comment type="caution">
    <text evidence="2">The sequence shown here is derived from an EMBL/GenBank/DDBJ whole genome shotgun (WGS) entry which is preliminary data.</text>
</comment>
<feature type="region of interest" description="Disordered" evidence="1">
    <location>
        <begin position="81"/>
        <end position="110"/>
    </location>
</feature>
<keyword evidence="3" id="KW-1185">Reference proteome</keyword>